<dbReference type="GO" id="GO:0071439">
    <property type="term" value="C:clathrin complex"/>
    <property type="evidence" value="ECO:0007669"/>
    <property type="project" value="TreeGrafter"/>
</dbReference>
<dbReference type="GO" id="GO:0030132">
    <property type="term" value="C:clathrin coat of coated pit"/>
    <property type="evidence" value="ECO:0007669"/>
    <property type="project" value="InterPro"/>
</dbReference>
<dbReference type="GO" id="GO:0005198">
    <property type="term" value="F:structural molecule activity"/>
    <property type="evidence" value="ECO:0007669"/>
    <property type="project" value="InterPro"/>
</dbReference>
<dbReference type="GO" id="GO:0030130">
    <property type="term" value="C:clathrin coat of trans-Golgi network vesicle"/>
    <property type="evidence" value="ECO:0007669"/>
    <property type="project" value="InterPro"/>
</dbReference>
<sequence>FPLDFVNIVNCAQFGIDLKLINKSCMSLSSDQGFCARDPQQKSLYIINFKDQDSNSKMTIKAESAIIHPLHPQNILLRTSTMMQYINAKQKKALLTHKFSSPQFVEYFDWIDNKRALLIGDQIQAFNVETGQLEAIGTRYAAPSNIFQTKITQVQQSENNLLLQVIGVNQNNQITGYLELQNLSSNTVQQIPCVASCITELQDGDQIIPILSFAELSPNNNFIFRSVNLKTKQIYQTAEQQADLGSIPIRFFALKKYSATVLVTNTGGVYVYDIFQQKVFCNQFSQNLMLAANFGNDLVVVSKLGDLTVFRLNALQRFLSSIHKQIPVELLNQFNQLFMNSKFDEAANVVAQNTELRTKQTLNRFKTAGSFQEMNASNALLIYINTLLQKSNLANQEENECLIEILQKAGKSLKPYLQKFHQSQELGEFFFQQKLFQESSQTFLQLNLNAQAAACLIELDKPENVSLFMKQKPFQLDKMFEFGAKFGSIDKFKVFANEIFSQKDFIAQKDEILLIIQQFVANNQLKTAVQLLLEIITCIEDNDYKKQLIEACVDEQQIEVLFNKVNCPIDLVATHVKQYCPRLALKFGNREEREIILKEKKIKFDEQFIVECEASTTIFEQLIQNNYKNEALVAKMFSKFKEASVKKIQQKIERKKREIGKMEETIKELAKYAEMVVSEV</sequence>
<gene>
    <name evidence="2" type="ORF">TPC1_13751</name>
</gene>
<accession>A0A146KEE2</accession>
<dbReference type="GO" id="GO:0006898">
    <property type="term" value="P:receptor-mediated endocytosis"/>
    <property type="evidence" value="ECO:0007669"/>
    <property type="project" value="TreeGrafter"/>
</dbReference>
<keyword evidence="1" id="KW-0175">Coiled coil</keyword>
<dbReference type="AlphaFoldDB" id="A0A146KEE2"/>
<dbReference type="GO" id="GO:0006886">
    <property type="term" value="P:intracellular protein transport"/>
    <property type="evidence" value="ECO:0007669"/>
    <property type="project" value="InterPro"/>
</dbReference>
<protein>
    <submittedName>
        <fullName evidence="2">Clathrin heavy chain</fullName>
    </submittedName>
</protein>
<dbReference type="Gene3D" id="2.130.10.110">
    <property type="entry name" value="Clathrin heavy-chain terminal domain"/>
    <property type="match status" value="1"/>
</dbReference>
<dbReference type="InterPro" id="IPR016025">
    <property type="entry name" value="Clathrin_H-chain_N"/>
</dbReference>
<dbReference type="PANTHER" id="PTHR10292:SF1">
    <property type="entry name" value="CLATHRIN HEAVY CHAIN"/>
    <property type="match status" value="1"/>
</dbReference>
<evidence type="ECO:0000313" key="2">
    <source>
        <dbReference type="EMBL" id="JAP93811.1"/>
    </source>
</evidence>
<dbReference type="GO" id="GO:0032051">
    <property type="term" value="F:clathrin light chain binding"/>
    <property type="evidence" value="ECO:0007669"/>
    <property type="project" value="TreeGrafter"/>
</dbReference>
<feature type="non-terminal residue" evidence="2">
    <location>
        <position position="1"/>
    </location>
</feature>
<proteinExistence type="predicted"/>
<evidence type="ECO:0000256" key="1">
    <source>
        <dbReference type="SAM" id="Coils"/>
    </source>
</evidence>
<dbReference type="EMBL" id="GDID01002795">
    <property type="protein sequence ID" value="JAP93811.1"/>
    <property type="molecule type" value="Transcribed_RNA"/>
</dbReference>
<dbReference type="SUPFAM" id="SSF50989">
    <property type="entry name" value="Clathrin heavy-chain terminal domain"/>
    <property type="match status" value="1"/>
</dbReference>
<reference evidence="2" key="1">
    <citation type="submission" date="2015-07" db="EMBL/GenBank/DDBJ databases">
        <title>Adaptation to a free-living lifestyle via gene acquisitions in the diplomonad Trepomonas sp. PC1.</title>
        <authorList>
            <person name="Xu F."/>
            <person name="Jerlstrom-Hultqvist J."/>
            <person name="Kolisko M."/>
            <person name="Simpson A.G.B."/>
            <person name="Roger A.J."/>
            <person name="Svard S.G."/>
            <person name="Andersson J.O."/>
        </authorList>
    </citation>
    <scope>NUCLEOTIDE SEQUENCE</scope>
    <source>
        <strain evidence="2">PC1</strain>
    </source>
</reference>
<dbReference type="Pfam" id="PF13838">
    <property type="entry name" value="Clathrin_H_link"/>
    <property type="match status" value="1"/>
</dbReference>
<dbReference type="SUPFAM" id="SSF48371">
    <property type="entry name" value="ARM repeat"/>
    <property type="match status" value="2"/>
</dbReference>
<dbReference type="InterPro" id="IPR016024">
    <property type="entry name" value="ARM-type_fold"/>
</dbReference>
<feature type="coiled-coil region" evidence="1">
    <location>
        <begin position="638"/>
        <end position="672"/>
    </location>
</feature>
<organism evidence="2">
    <name type="scientific">Trepomonas sp. PC1</name>
    <dbReference type="NCBI Taxonomy" id="1076344"/>
    <lineage>
        <taxon>Eukaryota</taxon>
        <taxon>Metamonada</taxon>
        <taxon>Diplomonadida</taxon>
        <taxon>Hexamitidae</taxon>
        <taxon>Hexamitinae</taxon>
        <taxon>Trepomonas</taxon>
    </lineage>
</organism>
<name>A0A146KEE2_9EUKA</name>
<dbReference type="PANTHER" id="PTHR10292">
    <property type="entry name" value="CLATHRIN HEAVY CHAIN RELATED"/>
    <property type="match status" value="1"/>
</dbReference>